<dbReference type="EMBL" id="CM023481">
    <property type="protein sequence ID" value="KAH6945050.1"/>
    <property type="molecule type" value="Genomic_DNA"/>
</dbReference>
<keyword evidence="2" id="KW-1185">Reference proteome</keyword>
<comment type="caution">
    <text evidence="1">The sequence shown here is derived from an EMBL/GenBank/DDBJ whole genome shotgun (WGS) entry which is preliminary data.</text>
</comment>
<evidence type="ECO:0000313" key="1">
    <source>
        <dbReference type="EMBL" id="KAH6945050.1"/>
    </source>
</evidence>
<sequence>MPRSCYTLTGFGDFWERRVVKFLEPLPSFLVCSACGVVPSNARMLSCCHVLCMACREQVHEDEGCPFRDGGCLQPKAVLTNCNLRMLERFTVLCRNECEFAGTLSSLKEHLVRYCSGERTCMKCCQYIAAYDAVDHRRRCSGTIKPAEAVKAAVLAHSAVIKELSVVRKDLEGMVKQIACGESGNGYLVKYGNSIVEQLALIECNCGSTSRDPVLAKGGGGEEASTSKRPQHAATPHRAASRPNAFASLCTFYKIGNLLRSLGKNREVATVHPRFVLGGYCFTMECVLQTHNREATVHFTVALRSGPWDDRLFWPFTRTVTVILSHPTDSKKDIKLPVSLSGYRMSKKPAPRSLNDPDSTGHLLWADVERIGIVDDGTIYANVELA</sequence>
<gene>
    <name evidence="1" type="ORF">HPB50_006971</name>
</gene>
<dbReference type="Proteomes" id="UP000821845">
    <property type="component" value="Chromosome 1"/>
</dbReference>
<protein>
    <submittedName>
        <fullName evidence="1">Uncharacterized protein</fullName>
    </submittedName>
</protein>
<organism evidence="1 2">
    <name type="scientific">Hyalomma asiaticum</name>
    <name type="common">Tick</name>
    <dbReference type="NCBI Taxonomy" id="266040"/>
    <lineage>
        <taxon>Eukaryota</taxon>
        <taxon>Metazoa</taxon>
        <taxon>Ecdysozoa</taxon>
        <taxon>Arthropoda</taxon>
        <taxon>Chelicerata</taxon>
        <taxon>Arachnida</taxon>
        <taxon>Acari</taxon>
        <taxon>Parasitiformes</taxon>
        <taxon>Ixodida</taxon>
        <taxon>Ixodoidea</taxon>
        <taxon>Ixodidae</taxon>
        <taxon>Hyalomminae</taxon>
        <taxon>Hyalomma</taxon>
    </lineage>
</organism>
<proteinExistence type="predicted"/>
<name>A0ACB7TDG7_HYAAI</name>
<accession>A0ACB7TDG7</accession>
<evidence type="ECO:0000313" key="2">
    <source>
        <dbReference type="Proteomes" id="UP000821845"/>
    </source>
</evidence>
<reference evidence="1" key="1">
    <citation type="submission" date="2020-05" db="EMBL/GenBank/DDBJ databases">
        <title>Large-scale comparative analyses of tick genomes elucidate their genetic diversity and vector capacities.</title>
        <authorList>
            <person name="Jia N."/>
            <person name="Wang J."/>
            <person name="Shi W."/>
            <person name="Du L."/>
            <person name="Sun Y."/>
            <person name="Zhan W."/>
            <person name="Jiang J."/>
            <person name="Wang Q."/>
            <person name="Zhang B."/>
            <person name="Ji P."/>
            <person name="Sakyi L.B."/>
            <person name="Cui X."/>
            <person name="Yuan T."/>
            <person name="Jiang B."/>
            <person name="Yang W."/>
            <person name="Lam T.T.-Y."/>
            <person name="Chang Q."/>
            <person name="Ding S."/>
            <person name="Wang X."/>
            <person name="Zhu J."/>
            <person name="Ruan X."/>
            <person name="Zhao L."/>
            <person name="Wei J."/>
            <person name="Que T."/>
            <person name="Du C."/>
            <person name="Cheng J."/>
            <person name="Dai P."/>
            <person name="Han X."/>
            <person name="Huang E."/>
            <person name="Gao Y."/>
            <person name="Liu J."/>
            <person name="Shao H."/>
            <person name="Ye R."/>
            <person name="Li L."/>
            <person name="Wei W."/>
            <person name="Wang X."/>
            <person name="Wang C."/>
            <person name="Yang T."/>
            <person name="Huo Q."/>
            <person name="Li W."/>
            <person name="Guo W."/>
            <person name="Chen H."/>
            <person name="Zhou L."/>
            <person name="Ni X."/>
            <person name="Tian J."/>
            <person name="Zhou Y."/>
            <person name="Sheng Y."/>
            <person name="Liu T."/>
            <person name="Pan Y."/>
            <person name="Xia L."/>
            <person name="Li J."/>
            <person name="Zhao F."/>
            <person name="Cao W."/>
        </authorList>
    </citation>
    <scope>NUCLEOTIDE SEQUENCE</scope>
    <source>
        <strain evidence="1">Hyas-2018</strain>
    </source>
</reference>